<dbReference type="AlphaFoldDB" id="A0A803QKQ1"/>
<name>A0A803QKQ1_CANSA</name>
<accession>A0A803QKQ1</accession>
<evidence type="ECO:0008006" key="3">
    <source>
        <dbReference type="Google" id="ProtNLM"/>
    </source>
</evidence>
<evidence type="ECO:0000313" key="2">
    <source>
        <dbReference type="Proteomes" id="UP000596661"/>
    </source>
</evidence>
<dbReference type="EnsemblPlants" id="evm.model.10.1729">
    <property type="protein sequence ID" value="cds.evm.model.10.1729"/>
    <property type="gene ID" value="evm.TU.10.1729"/>
</dbReference>
<organism evidence="1 2">
    <name type="scientific">Cannabis sativa</name>
    <name type="common">Hemp</name>
    <name type="synonym">Marijuana</name>
    <dbReference type="NCBI Taxonomy" id="3483"/>
    <lineage>
        <taxon>Eukaryota</taxon>
        <taxon>Viridiplantae</taxon>
        <taxon>Streptophyta</taxon>
        <taxon>Embryophyta</taxon>
        <taxon>Tracheophyta</taxon>
        <taxon>Spermatophyta</taxon>
        <taxon>Magnoliopsida</taxon>
        <taxon>eudicotyledons</taxon>
        <taxon>Gunneridae</taxon>
        <taxon>Pentapetalae</taxon>
        <taxon>rosids</taxon>
        <taxon>fabids</taxon>
        <taxon>Rosales</taxon>
        <taxon>Cannabaceae</taxon>
        <taxon>Cannabis</taxon>
    </lineage>
</organism>
<evidence type="ECO:0000313" key="1">
    <source>
        <dbReference type="EnsemblPlants" id="cds.evm.model.10.1729"/>
    </source>
</evidence>
<keyword evidence="2" id="KW-1185">Reference proteome</keyword>
<sequence>MSTKRNTSTRSPLAPPQLHPGAFKLNVDAALDVRGHCTGLSVVVSNWEGHIIEGLSAPKAGGSSHIFVEAQALLHTIQWCSTIRFSLYMRQIVFN</sequence>
<dbReference type="Gramene" id="evm.model.10.1729">
    <property type="protein sequence ID" value="cds.evm.model.10.1729"/>
    <property type="gene ID" value="evm.TU.10.1729"/>
</dbReference>
<reference evidence="1" key="1">
    <citation type="submission" date="2021-03" db="UniProtKB">
        <authorList>
            <consortium name="EnsemblPlants"/>
        </authorList>
    </citation>
    <scope>IDENTIFICATION</scope>
</reference>
<protein>
    <recommendedName>
        <fullName evidence="3">RNase H type-1 domain-containing protein</fullName>
    </recommendedName>
</protein>
<dbReference type="Proteomes" id="UP000596661">
    <property type="component" value="Unassembled WGS sequence"/>
</dbReference>
<dbReference type="EMBL" id="UZAU01000821">
    <property type="status" value="NOT_ANNOTATED_CDS"/>
    <property type="molecule type" value="Genomic_DNA"/>
</dbReference>
<proteinExistence type="predicted"/>